<keyword evidence="7" id="KW-0521">NADP</keyword>
<evidence type="ECO:0000256" key="11">
    <source>
        <dbReference type="ARBA" id="ARBA00037117"/>
    </source>
</evidence>
<dbReference type="PANTHER" id="PTHR28630:SF29">
    <property type="entry name" value="PROSTAMIDE_PROSTAGLANDIN F SYNTHASE"/>
    <property type="match status" value="1"/>
</dbReference>
<keyword evidence="4" id="KW-0444">Lipid biosynthesis</keyword>
<dbReference type="InterPro" id="IPR036249">
    <property type="entry name" value="Thioredoxin-like_sf"/>
</dbReference>
<dbReference type="RefSeq" id="XP_013178434.1">
    <property type="nucleotide sequence ID" value="XM_013322980.1"/>
</dbReference>
<keyword evidence="9" id="KW-0443">Lipid metabolism</keyword>
<comment type="function">
    <text evidence="11">Catalyzes the reduction of prostaglandin-ethanolamide H(2) (prostamide H(2)) to prostamide F(2alpha) with NADPH as proton donor. Also able to reduce prostaglandin H(2) to prostaglandin F(2alpha).</text>
</comment>
<evidence type="ECO:0000256" key="13">
    <source>
        <dbReference type="ARBA" id="ARBA00039126"/>
    </source>
</evidence>
<comment type="catalytic activity">
    <reaction evidence="17">
        <text>prostamide F2alpha + [thioredoxin]-disulfide = prostamide H2 + [thioredoxin]-dithiol</text>
        <dbReference type="Rhea" id="RHEA:26373"/>
        <dbReference type="Rhea" id="RHEA-COMP:10698"/>
        <dbReference type="Rhea" id="RHEA-COMP:10700"/>
        <dbReference type="ChEBI" id="CHEBI:29950"/>
        <dbReference type="ChEBI" id="CHEBI:50058"/>
        <dbReference type="ChEBI" id="CHEBI:53081"/>
        <dbReference type="ChEBI" id="CHEBI:53082"/>
        <dbReference type="EC" id="1.11.1.20"/>
    </reaction>
</comment>
<evidence type="ECO:0000256" key="17">
    <source>
        <dbReference type="ARBA" id="ARBA00048626"/>
    </source>
</evidence>
<evidence type="ECO:0000256" key="9">
    <source>
        <dbReference type="ARBA" id="ARBA00023098"/>
    </source>
</evidence>
<dbReference type="Proteomes" id="UP000694872">
    <property type="component" value="Unplaced"/>
</dbReference>
<dbReference type="SUPFAM" id="SSF52833">
    <property type="entry name" value="Thioredoxin-like"/>
    <property type="match status" value="1"/>
</dbReference>
<name>A0AAJ6ZSX8_PAPXU</name>
<dbReference type="GO" id="GO:0047017">
    <property type="term" value="F:prostaglandin F synthase activity"/>
    <property type="evidence" value="ECO:0007669"/>
    <property type="project" value="TreeGrafter"/>
</dbReference>
<protein>
    <recommendedName>
        <fullName evidence="14">Prostamide/prostaglandin F synthase</fullName>
        <ecNumber evidence="13">1.11.1.20</ecNumber>
    </recommendedName>
    <alternativeName>
        <fullName evidence="15">Peroxiredoxin-like 2B</fullName>
    </alternativeName>
</protein>
<comment type="subcellular location">
    <subcellularLocation>
        <location evidence="1">Cytoplasm</location>
        <location evidence="1">Cytosol</location>
    </subcellularLocation>
</comment>
<evidence type="ECO:0000256" key="6">
    <source>
        <dbReference type="ARBA" id="ARBA00022832"/>
    </source>
</evidence>
<evidence type="ECO:0000256" key="7">
    <source>
        <dbReference type="ARBA" id="ARBA00022857"/>
    </source>
</evidence>
<keyword evidence="3" id="KW-0644">Prostaglandin metabolism</keyword>
<keyword evidence="2" id="KW-0963">Cytoplasm</keyword>
<evidence type="ECO:0000256" key="4">
    <source>
        <dbReference type="ARBA" id="ARBA00022516"/>
    </source>
</evidence>
<sequence length="230" mass="26151">MSVDINVIGSHKIRSIPGGEQVELKTFWQDQDAVVIFFRRWGCMLCRLWAKELSEIAPVLKKNNIKLVGIGVENAGSKEFLEGKFFDGELYHVDDISTYHTLGFKRFNVVSIITSLFWKQSREAIAKGRGMGLHSDLNGDGLQNGGALLIKNGGKLRHFVQLFPADMLPNAEILEHFNLEAEYKEETMANKVRDNIECNKPSDKLSVKNFLPFEPIHVIWCSRRCKQTKV</sequence>
<evidence type="ECO:0000256" key="5">
    <source>
        <dbReference type="ARBA" id="ARBA00022585"/>
    </source>
</evidence>
<keyword evidence="8" id="KW-0560">Oxidoreductase</keyword>
<keyword evidence="10" id="KW-0275">Fatty acid biosynthesis</keyword>
<evidence type="ECO:0000256" key="14">
    <source>
        <dbReference type="ARBA" id="ARBA00040768"/>
    </source>
</evidence>
<dbReference type="GO" id="GO:0005829">
    <property type="term" value="C:cytosol"/>
    <property type="evidence" value="ECO:0007669"/>
    <property type="project" value="UniProtKB-SubCell"/>
</dbReference>
<organism evidence="18">
    <name type="scientific">Papilio xuthus</name>
    <name type="common">Asian swallowtail butterfly</name>
    <dbReference type="NCBI Taxonomy" id="66420"/>
    <lineage>
        <taxon>Eukaryota</taxon>
        <taxon>Metazoa</taxon>
        <taxon>Ecdysozoa</taxon>
        <taxon>Arthropoda</taxon>
        <taxon>Hexapoda</taxon>
        <taxon>Insecta</taxon>
        <taxon>Pterygota</taxon>
        <taxon>Neoptera</taxon>
        <taxon>Endopterygota</taxon>
        <taxon>Lepidoptera</taxon>
        <taxon>Glossata</taxon>
        <taxon>Ditrysia</taxon>
        <taxon>Papilionoidea</taxon>
        <taxon>Papilionidae</taxon>
        <taxon>Papilioninae</taxon>
        <taxon>Papilio</taxon>
    </lineage>
</organism>
<dbReference type="GeneID" id="106125689"/>
<dbReference type="EC" id="1.11.1.20" evidence="13"/>
<accession>A0AAJ6ZSX8</accession>
<evidence type="ECO:0000256" key="8">
    <source>
        <dbReference type="ARBA" id="ARBA00023002"/>
    </source>
</evidence>
<evidence type="ECO:0000256" key="12">
    <source>
        <dbReference type="ARBA" id="ARBA00037965"/>
    </source>
</evidence>
<dbReference type="CDD" id="cd02970">
    <property type="entry name" value="PRX_like2"/>
    <property type="match status" value="1"/>
</dbReference>
<evidence type="ECO:0000256" key="2">
    <source>
        <dbReference type="ARBA" id="ARBA00022490"/>
    </source>
</evidence>
<keyword evidence="5" id="KW-0643">Prostaglandin biosynthesis</keyword>
<dbReference type="PANTHER" id="PTHR28630">
    <property type="match status" value="1"/>
</dbReference>
<dbReference type="Pfam" id="PF13911">
    <property type="entry name" value="AhpC-TSA_2"/>
    <property type="match status" value="1"/>
</dbReference>
<keyword evidence="6" id="KW-0276">Fatty acid metabolism</keyword>
<dbReference type="FunFam" id="3.40.30.10:FF:000243">
    <property type="entry name" value="Prostamide/prostaglandin F synthase"/>
    <property type="match status" value="1"/>
</dbReference>
<dbReference type="Gene3D" id="3.40.30.10">
    <property type="entry name" value="Glutaredoxin"/>
    <property type="match status" value="1"/>
</dbReference>
<evidence type="ECO:0000256" key="1">
    <source>
        <dbReference type="ARBA" id="ARBA00004514"/>
    </source>
</evidence>
<comment type="similarity">
    <text evidence="12">Belongs to the peroxiredoxin-like PRXL2 family. Prostamide/prostaglandin F synthase subfamily.</text>
</comment>
<reference evidence="18" key="1">
    <citation type="submission" date="2025-08" db="UniProtKB">
        <authorList>
            <consortium name="RefSeq"/>
        </authorList>
    </citation>
    <scope>IDENTIFICATION</scope>
</reference>
<evidence type="ECO:0000256" key="15">
    <source>
        <dbReference type="ARBA" id="ARBA00041838"/>
    </source>
</evidence>
<evidence type="ECO:0000256" key="16">
    <source>
        <dbReference type="ARBA" id="ARBA00047917"/>
    </source>
</evidence>
<comment type="catalytic activity">
    <reaction evidence="16">
        <text>prostaglandin H2 + [thioredoxin]-dithiol = prostaglandin F2alpha + [thioredoxin]-disulfide</text>
        <dbReference type="Rhea" id="RHEA:28214"/>
        <dbReference type="Rhea" id="RHEA-COMP:10698"/>
        <dbReference type="Rhea" id="RHEA-COMP:10700"/>
        <dbReference type="ChEBI" id="CHEBI:29950"/>
        <dbReference type="ChEBI" id="CHEBI:50058"/>
        <dbReference type="ChEBI" id="CHEBI:57404"/>
        <dbReference type="ChEBI" id="CHEBI:57405"/>
        <dbReference type="EC" id="1.11.1.20"/>
    </reaction>
</comment>
<proteinExistence type="inferred from homology"/>
<dbReference type="AlphaFoldDB" id="A0AAJ6ZSX8"/>
<evidence type="ECO:0000256" key="10">
    <source>
        <dbReference type="ARBA" id="ARBA00023160"/>
    </source>
</evidence>
<dbReference type="InterPro" id="IPR032801">
    <property type="entry name" value="PXL2A/B/C"/>
</dbReference>
<dbReference type="GO" id="GO:0001516">
    <property type="term" value="P:prostaglandin biosynthetic process"/>
    <property type="evidence" value="ECO:0007669"/>
    <property type="project" value="UniProtKB-KW"/>
</dbReference>
<gene>
    <name evidence="18" type="primary">LOC106125689</name>
</gene>
<evidence type="ECO:0000256" key="3">
    <source>
        <dbReference type="ARBA" id="ARBA00022501"/>
    </source>
</evidence>
<evidence type="ECO:0000313" key="18">
    <source>
        <dbReference type="RefSeq" id="XP_013178434.1"/>
    </source>
</evidence>